<organism evidence="2 3">
    <name type="scientific">Desulfovibrio legallii</name>
    <dbReference type="NCBI Taxonomy" id="571438"/>
    <lineage>
        <taxon>Bacteria</taxon>
        <taxon>Pseudomonadati</taxon>
        <taxon>Thermodesulfobacteriota</taxon>
        <taxon>Desulfovibrionia</taxon>
        <taxon>Desulfovibrionales</taxon>
        <taxon>Desulfovibrionaceae</taxon>
        <taxon>Desulfovibrio</taxon>
    </lineage>
</organism>
<sequence>MPGLAPPPGLSPAPSAPLTLWLPPAAAPIWLAVGLLALGAAAQVVGYSLGRVGPLLWGAGLVLGAAWLDKDVTLAVGQLLVTALALPLTRERGRRRP</sequence>
<dbReference type="AlphaFoldDB" id="A0A6H3FDX2"/>
<protein>
    <submittedName>
        <fullName evidence="2">Uncharacterized protein</fullName>
    </submittedName>
</protein>
<accession>A0A6H3FDX2</accession>
<feature type="transmembrane region" description="Helical" evidence="1">
    <location>
        <begin position="49"/>
        <end position="66"/>
    </location>
</feature>
<dbReference type="EMBL" id="SIXC01000003">
    <property type="protein sequence ID" value="TBH81185.1"/>
    <property type="molecule type" value="Genomic_DNA"/>
</dbReference>
<dbReference type="Proteomes" id="UP000292919">
    <property type="component" value="Unassembled WGS sequence"/>
</dbReference>
<evidence type="ECO:0000256" key="1">
    <source>
        <dbReference type="SAM" id="Phobius"/>
    </source>
</evidence>
<feature type="transmembrane region" description="Helical" evidence="1">
    <location>
        <begin position="72"/>
        <end position="89"/>
    </location>
</feature>
<name>A0A6H3FDX2_9BACT</name>
<keyword evidence="1" id="KW-1133">Transmembrane helix</keyword>
<evidence type="ECO:0000313" key="2">
    <source>
        <dbReference type="EMBL" id="TBH81185.1"/>
    </source>
</evidence>
<comment type="caution">
    <text evidence="2">The sequence shown here is derived from an EMBL/GenBank/DDBJ whole genome shotgun (WGS) entry which is preliminary data.</text>
</comment>
<keyword evidence="3" id="KW-1185">Reference proteome</keyword>
<evidence type="ECO:0000313" key="3">
    <source>
        <dbReference type="Proteomes" id="UP000292919"/>
    </source>
</evidence>
<keyword evidence="1" id="KW-0812">Transmembrane</keyword>
<reference evidence="2 3" key="1">
    <citation type="submission" date="2018-12" db="EMBL/GenBank/DDBJ databases">
        <title>First genome draft of Desulfovibrio legallis sp. nov.</title>
        <authorList>
            <person name="Ben Dhia O."/>
            <person name="Najjari A."/>
            <person name="Ferjani R."/>
            <person name="Fhoula I."/>
            <person name="Fardeau M.-L."/>
            <person name="Boudabbous A."/>
            <person name="Ouzari H.I."/>
        </authorList>
    </citation>
    <scope>NUCLEOTIDE SEQUENCE [LARGE SCALE GENOMIC DNA]</scope>
    <source>
        <strain evidence="2 3">H1T</strain>
    </source>
</reference>
<keyword evidence="1" id="KW-0472">Membrane</keyword>
<proteinExistence type="predicted"/>
<dbReference type="RefSeq" id="WP_118229981.1">
    <property type="nucleotide sequence ID" value="NZ_DBFBQU010000040.1"/>
</dbReference>
<feature type="transmembrane region" description="Helical" evidence="1">
    <location>
        <begin position="20"/>
        <end position="42"/>
    </location>
</feature>
<gene>
    <name evidence="2" type="ORF">EB812_03620</name>
</gene>